<keyword evidence="2" id="KW-1185">Reference proteome</keyword>
<organism evidence="1 2">
    <name type="scientific">Ascosphaera apis ARSEF 7405</name>
    <dbReference type="NCBI Taxonomy" id="392613"/>
    <lineage>
        <taxon>Eukaryota</taxon>
        <taxon>Fungi</taxon>
        <taxon>Dikarya</taxon>
        <taxon>Ascomycota</taxon>
        <taxon>Pezizomycotina</taxon>
        <taxon>Eurotiomycetes</taxon>
        <taxon>Eurotiomycetidae</taxon>
        <taxon>Onygenales</taxon>
        <taxon>Ascosphaeraceae</taxon>
        <taxon>Ascosphaera</taxon>
    </lineage>
</organism>
<sequence length="186" mass="21278">MEHRRGTGRAIRRAHRPMWLGRPRGARRGHTRVAGRFLRRGTTDQIAAYYWTLVRWYLLPEDPLQDDDGNVIEGPLTEHTKNCLLNKYNLAKAVLFHFSEIYYARGLSFGTNGVVDDLFRGIFMRVMCYALIYATIPAFQLNFITETSEIGSNLPPELVQESRNTLMVASNPPTAQHNGAQDENMH</sequence>
<accession>A0A167VK82</accession>
<name>A0A167VK82_9EURO</name>
<evidence type="ECO:0000313" key="2">
    <source>
        <dbReference type="Proteomes" id="UP000242877"/>
    </source>
</evidence>
<dbReference type="VEuPathDB" id="FungiDB:AAP_05559"/>
<comment type="caution">
    <text evidence="1">The sequence shown here is derived from an EMBL/GenBank/DDBJ whole genome shotgun (WGS) entry which is preliminary data.</text>
</comment>
<dbReference type="AlphaFoldDB" id="A0A167VK82"/>
<protein>
    <submittedName>
        <fullName evidence="1">Uncharacterized protein</fullName>
    </submittedName>
</protein>
<proteinExistence type="predicted"/>
<dbReference type="EMBL" id="AZGZ01000032">
    <property type="protein sequence ID" value="KZZ87648.1"/>
    <property type="molecule type" value="Genomic_DNA"/>
</dbReference>
<gene>
    <name evidence="1" type="ORF">AAP_05559</name>
</gene>
<reference evidence="1 2" key="1">
    <citation type="journal article" date="2016" name="Genome Biol. Evol.">
        <title>Divergent and convergent evolution of fungal pathogenicity.</title>
        <authorList>
            <person name="Shang Y."/>
            <person name="Xiao G."/>
            <person name="Zheng P."/>
            <person name="Cen K."/>
            <person name="Zhan S."/>
            <person name="Wang C."/>
        </authorList>
    </citation>
    <scope>NUCLEOTIDE SEQUENCE [LARGE SCALE GENOMIC DNA]</scope>
    <source>
        <strain evidence="1 2">ARSEF 7405</strain>
    </source>
</reference>
<dbReference type="Proteomes" id="UP000242877">
    <property type="component" value="Unassembled WGS sequence"/>
</dbReference>
<evidence type="ECO:0000313" key="1">
    <source>
        <dbReference type="EMBL" id="KZZ87648.1"/>
    </source>
</evidence>